<dbReference type="GO" id="GO:0071770">
    <property type="term" value="P:DIM/DIP cell wall layer assembly"/>
    <property type="evidence" value="ECO:0007669"/>
    <property type="project" value="TreeGrafter"/>
</dbReference>
<proteinExistence type="predicted"/>
<dbReference type="Gene3D" id="3.40.50.720">
    <property type="entry name" value="NAD(P)-binding Rossmann-like Domain"/>
    <property type="match status" value="1"/>
</dbReference>
<dbReference type="STRING" id="1121400.SAMN02746065_11470"/>
<dbReference type="Proteomes" id="UP000192418">
    <property type="component" value="Unassembled WGS sequence"/>
</dbReference>
<accession>A0A1W2CZQ6</accession>
<reference evidence="4 5" key="1">
    <citation type="submission" date="2017-04" db="EMBL/GenBank/DDBJ databases">
        <authorList>
            <person name="Afonso C.L."/>
            <person name="Miller P.J."/>
            <person name="Scott M.A."/>
            <person name="Spackman E."/>
            <person name="Goraichik I."/>
            <person name="Dimitrov K.M."/>
            <person name="Suarez D.L."/>
            <person name="Swayne D.E."/>
        </authorList>
    </citation>
    <scope>NUCLEOTIDE SEQUENCE [LARGE SCALE GENOMIC DNA]</scope>
    <source>
        <strain evidence="4 5">DSM 3385</strain>
    </source>
</reference>
<dbReference type="SUPFAM" id="SSF51735">
    <property type="entry name" value="NAD(P)-binding Rossmann-fold domains"/>
    <property type="match status" value="2"/>
</dbReference>
<evidence type="ECO:0000256" key="1">
    <source>
        <dbReference type="ARBA" id="ARBA00022450"/>
    </source>
</evidence>
<dbReference type="EMBL" id="FWXY01000014">
    <property type="protein sequence ID" value="SMC90218.1"/>
    <property type="molecule type" value="Genomic_DNA"/>
</dbReference>
<dbReference type="InterPro" id="IPR036291">
    <property type="entry name" value="NAD(P)-bd_dom_sf"/>
</dbReference>
<dbReference type="SMART" id="SM00822">
    <property type="entry name" value="PKS_KR"/>
    <property type="match status" value="1"/>
</dbReference>
<dbReference type="InterPro" id="IPR013968">
    <property type="entry name" value="PKS_KR"/>
</dbReference>
<feature type="domain" description="Ketoreductase" evidence="3">
    <location>
        <begin position="346"/>
        <end position="571"/>
    </location>
</feature>
<evidence type="ECO:0000313" key="5">
    <source>
        <dbReference type="Proteomes" id="UP000192418"/>
    </source>
</evidence>
<dbReference type="AlphaFoldDB" id="A0A1W2CZQ6"/>
<evidence type="ECO:0000259" key="3">
    <source>
        <dbReference type="SMART" id="SM00822"/>
    </source>
</evidence>
<dbReference type="GO" id="GO:0005737">
    <property type="term" value="C:cytoplasm"/>
    <property type="evidence" value="ECO:0007669"/>
    <property type="project" value="TreeGrafter"/>
</dbReference>
<sequence length="626" mass="71153">MKKKSYIAQPHISEQCKINQDVSKILEEYQRMAALFFDMQCHQDKLIQRIINLQKNMVAAALNTNQKNIDNLKEPVHRLVLKPFLAGIKKNKKNLHFSPEKAILLIGENPDLIHLIKKSLSDFKNPFIHIVPGDNTKILGNNCYQVDLLSPESIKSLKNLINNSFPGIAAIINLLGMTKPYEGKGLLGAYIPRPEEKKDTSEHKPLMRQSHDGNLQDAIKWFLFLKFFIKELKKNSEQEDACLVNFSFMDGQFGLKKEHDYSLGQAGSIGLTKALAREYPQIKVKCIDVDPSASPLYVIARLRQEFAAFDEEIEIGLDGKNRWKLDLKKEEPSPDLGMTCELDSDSVILATGGAYGIVSEILLEIAARYGSKIIILGRSPLPEAESPETKEFQTFTDLQQFLIKKAKKQNSILSPSTILNQVKNILKARQIRRNMRLLKKRCAAVKYHPLDVRNNTKLEFLINNIYERWGRIDGVIHGAGIIEDKRLESKSLESFSRVFETKVLPAAVLEKMIRPDHLKFMVFFSSIASRLGNIGQTDYCAANEILNKFANRLDSKWPGRIVSINWGPWDYGMISEDLRKFFTTKGIQMISVDEGVKMFFEELFFYNKPASEVVISGSLDLTNAIQ</sequence>
<dbReference type="RefSeq" id="WP_084069937.1">
    <property type="nucleotide sequence ID" value="NZ_FWXY01000014.1"/>
</dbReference>
<keyword evidence="2" id="KW-0597">Phosphoprotein</keyword>
<keyword evidence="1" id="KW-0596">Phosphopantetheine</keyword>
<dbReference type="GO" id="GO:0005886">
    <property type="term" value="C:plasma membrane"/>
    <property type="evidence" value="ECO:0007669"/>
    <property type="project" value="TreeGrafter"/>
</dbReference>
<dbReference type="OrthoDB" id="7617297at2"/>
<dbReference type="PANTHER" id="PTHR43775:SF37">
    <property type="entry name" value="SI:DKEY-61P9.11"/>
    <property type="match status" value="1"/>
</dbReference>
<dbReference type="InterPro" id="IPR057326">
    <property type="entry name" value="KR_dom"/>
</dbReference>
<name>A0A1W2CZQ6_9BACT</name>
<dbReference type="GO" id="GO:0004312">
    <property type="term" value="F:fatty acid synthase activity"/>
    <property type="evidence" value="ECO:0007669"/>
    <property type="project" value="TreeGrafter"/>
</dbReference>
<protein>
    <submittedName>
        <fullName evidence="4">NAD(P)-dependent dehydrogenase, short-chain alcohol dehydrogenase family</fullName>
    </submittedName>
</protein>
<dbReference type="GO" id="GO:0006633">
    <property type="term" value="P:fatty acid biosynthetic process"/>
    <property type="evidence" value="ECO:0007669"/>
    <property type="project" value="TreeGrafter"/>
</dbReference>
<dbReference type="Pfam" id="PF08659">
    <property type="entry name" value="KR"/>
    <property type="match status" value="1"/>
</dbReference>
<dbReference type="InterPro" id="IPR050091">
    <property type="entry name" value="PKS_NRPS_Biosynth_Enz"/>
</dbReference>
<evidence type="ECO:0000256" key="2">
    <source>
        <dbReference type="ARBA" id="ARBA00022553"/>
    </source>
</evidence>
<keyword evidence="5" id="KW-1185">Reference proteome</keyword>
<evidence type="ECO:0000313" key="4">
    <source>
        <dbReference type="EMBL" id="SMC90218.1"/>
    </source>
</evidence>
<dbReference type="CDD" id="cd08953">
    <property type="entry name" value="KR_2_SDR_x"/>
    <property type="match status" value="1"/>
</dbReference>
<organism evidence="4 5">
    <name type="scientific">Desulfocicer vacuolatum DSM 3385</name>
    <dbReference type="NCBI Taxonomy" id="1121400"/>
    <lineage>
        <taxon>Bacteria</taxon>
        <taxon>Pseudomonadati</taxon>
        <taxon>Thermodesulfobacteriota</taxon>
        <taxon>Desulfobacteria</taxon>
        <taxon>Desulfobacterales</taxon>
        <taxon>Desulfobacteraceae</taxon>
        <taxon>Desulfocicer</taxon>
    </lineage>
</organism>
<gene>
    <name evidence="4" type="ORF">SAMN02746065_11470</name>
</gene>
<dbReference type="PANTHER" id="PTHR43775">
    <property type="entry name" value="FATTY ACID SYNTHASE"/>
    <property type="match status" value="1"/>
</dbReference>